<dbReference type="GO" id="GO:0004065">
    <property type="term" value="F:arylsulfatase activity"/>
    <property type="evidence" value="ECO:0007669"/>
    <property type="project" value="TreeGrafter"/>
</dbReference>
<name>A0A6I6AG65_9PLAN</name>
<evidence type="ECO:0000256" key="2">
    <source>
        <dbReference type="ARBA" id="ARBA00022801"/>
    </source>
</evidence>
<proteinExistence type="inferred from homology"/>
<organism evidence="4 5">
    <name type="scientific">Gimesia benthica</name>
    <dbReference type="NCBI Taxonomy" id="2608982"/>
    <lineage>
        <taxon>Bacteria</taxon>
        <taxon>Pseudomonadati</taxon>
        <taxon>Planctomycetota</taxon>
        <taxon>Planctomycetia</taxon>
        <taxon>Planctomycetales</taxon>
        <taxon>Planctomycetaceae</taxon>
        <taxon>Gimesia</taxon>
    </lineage>
</organism>
<dbReference type="RefSeq" id="WP_155365346.1">
    <property type="nucleotide sequence ID" value="NZ_CP043930.1"/>
</dbReference>
<dbReference type="AlphaFoldDB" id="A0A6I6AG65"/>
<evidence type="ECO:0000256" key="1">
    <source>
        <dbReference type="ARBA" id="ARBA00008779"/>
    </source>
</evidence>
<dbReference type="Pfam" id="PF16347">
    <property type="entry name" value="SGSH_C"/>
    <property type="match status" value="1"/>
</dbReference>
<dbReference type="InterPro" id="IPR017850">
    <property type="entry name" value="Alkaline_phosphatase_core_sf"/>
</dbReference>
<feature type="domain" description="N-sulphoglucosamine sulphohydrolase C-terminal" evidence="3">
    <location>
        <begin position="1"/>
        <end position="126"/>
    </location>
</feature>
<gene>
    <name evidence="4" type="ORF">F1728_18530</name>
</gene>
<accession>A0A6I6AG65</accession>
<dbReference type="KEGG" id="gim:F1728_18530"/>
<evidence type="ECO:0000313" key="5">
    <source>
        <dbReference type="Proteomes" id="UP000427281"/>
    </source>
</evidence>
<protein>
    <recommendedName>
        <fullName evidence="3">N-sulphoglucosamine sulphohydrolase C-terminal domain-containing protein</fullName>
    </recommendedName>
</protein>
<evidence type="ECO:0000313" key="4">
    <source>
        <dbReference type="EMBL" id="QGQ24562.1"/>
    </source>
</evidence>
<dbReference type="InterPro" id="IPR032506">
    <property type="entry name" value="SGSH_C"/>
</dbReference>
<keyword evidence="2" id="KW-0378">Hydrolase</keyword>
<dbReference type="SUPFAM" id="SSF53649">
    <property type="entry name" value="Alkaline phosphatase-like"/>
    <property type="match status" value="1"/>
</dbReference>
<evidence type="ECO:0000259" key="3">
    <source>
        <dbReference type="Pfam" id="PF16347"/>
    </source>
</evidence>
<reference evidence="4 5" key="1">
    <citation type="submission" date="2019-09" db="EMBL/GenBank/DDBJ databases">
        <title>Gimesia benthica sp. nov., a novel bacterium isolated from deep-sea water of the Northwest Indian Ocean.</title>
        <authorList>
            <person name="Dai X."/>
        </authorList>
    </citation>
    <scope>NUCLEOTIDE SEQUENCE [LARGE SCALE GENOMIC DNA]</scope>
    <source>
        <strain evidence="4 5">E7</strain>
    </source>
</reference>
<sequence length="141" mass="16404">MPFIMRWPGKIKAGTETSEVTWALDLFPTICRFADVDTSGLTLDGRDISTLLTEQKPVGSREFYWQLGPHQELDRGRWTAVRQGDWKYLQDAQGAEFLFDLKTDPYEKQNLIKTEPEKYQALQKRRDELAKQLSPQAQPRE</sequence>
<dbReference type="Proteomes" id="UP000427281">
    <property type="component" value="Chromosome"/>
</dbReference>
<dbReference type="EMBL" id="CP043930">
    <property type="protein sequence ID" value="QGQ24562.1"/>
    <property type="molecule type" value="Genomic_DNA"/>
</dbReference>
<dbReference type="PANTHER" id="PTHR42693">
    <property type="entry name" value="ARYLSULFATASE FAMILY MEMBER"/>
    <property type="match status" value="1"/>
</dbReference>
<dbReference type="Gene3D" id="3.40.720.10">
    <property type="entry name" value="Alkaline Phosphatase, subunit A"/>
    <property type="match status" value="1"/>
</dbReference>
<dbReference type="PANTHER" id="PTHR42693:SF53">
    <property type="entry name" value="ENDO-4-O-SULFATASE"/>
    <property type="match status" value="1"/>
</dbReference>
<dbReference type="InterPro" id="IPR050738">
    <property type="entry name" value="Sulfatase"/>
</dbReference>
<comment type="similarity">
    <text evidence="1">Belongs to the sulfatase family.</text>
</comment>
<keyword evidence="5" id="KW-1185">Reference proteome</keyword>